<accession>A0A9J6A2H2</accession>
<dbReference type="AlphaFoldDB" id="A0A9J6A2H2"/>
<name>A0A9J6A2H2_SOLCO</name>
<evidence type="ECO:0000313" key="2">
    <source>
        <dbReference type="Proteomes" id="UP000824120"/>
    </source>
</evidence>
<dbReference type="Proteomes" id="UP000824120">
    <property type="component" value="Chromosome 3"/>
</dbReference>
<organism evidence="1 2">
    <name type="scientific">Solanum commersonii</name>
    <name type="common">Commerson's wild potato</name>
    <name type="synonym">Commerson's nightshade</name>
    <dbReference type="NCBI Taxonomy" id="4109"/>
    <lineage>
        <taxon>Eukaryota</taxon>
        <taxon>Viridiplantae</taxon>
        <taxon>Streptophyta</taxon>
        <taxon>Embryophyta</taxon>
        <taxon>Tracheophyta</taxon>
        <taxon>Spermatophyta</taxon>
        <taxon>Magnoliopsida</taxon>
        <taxon>eudicotyledons</taxon>
        <taxon>Gunneridae</taxon>
        <taxon>Pentapetalae</taxon>
        <taxon>asterids</taxon>
        <taxon>lamiids</taxon>
        <taxon>Solanales</taxon>
        <taxon>Solanaceae</taxon>
        <taxon>Solanoideae</taxon>
        <taxon>Solaneae</taxon>
        <taxon>Solanum</taxon>
    </lineage>
</organism>
<protein>
    <submittedName>
        <fullName evidence="1">Uncharacterized protein</fullName>
    </submittedName>
</protein>
<dbReference type="EMBL" id="JACXVP010000003">
    <property type="protein sequence ID" value="KAG5618319.1"/>
    <property type="molecule type" value="Genomic_DNA"/>
</dbReference>
<proteinExistence type="predicted"/>
<keyword evidence="2" id="KW-1185">Reference proteome</keyword>
<sequence length="76" mass="8515">MIHNPLVVDGLWLTPQTLSFWYASMGVGVSFTDDRTLVKDDIFIGGGEMNKLWSEEKTGSMLSKLAQHNAFVAWPK</sequence>
<gene>
    <name evidence="1" type="ORF">H5410_018143</name>
</gene>
<evidence type="ECO:0000313" key="1">
    <source>
        <dbReference type="EMBL" id="KAG5618319.1"/>
    </source>
</evidence>
<reference evidence="1 2" key="1">
    <citation type="submission" date="2020-09" db="EMBL/GenBank/DDBJ databases">
        <title>De no assembly of potato wild relative species, Solanum commersonii.</title>
        <authorList>
            <person name="Cho K."/>
        </authorList>
    </citation>
    <scope>NUCLEOTIDE SEQUENCE [LARGE SCALE GENOMIC DNA]</scope>
    <source>
        <strain evidence="1">LZ3.2</strain>
        <tissue evidence="1">Leaf</tissue>
    </source>
</reference>
<comment type="caution">
    <text evidence="1">The sequence shown here is derived from an EMBL/GenBank/DDBJ whole genome shotgun (WGS) entry which is preliminary data.</text>
</comment>